<keyword evidence="3 5" id="KW-0663">Pyridoxal phosphate</keyword>
<comment type="similarity">
    <text evidence="2">Belongs to the threonine synthase family.</text>
</comment>
<dbReference type="OrthoDB" id="9763107at2"/>
<feature type="domain" description="Threonine synthase N-terminal" evidence="6">
    <location>
        <begin position="4"/>
        <end position="66"/>
    </location>
</feature>
<dbReference type="EC" id="4.2.3.1" evidence="4"/>
<evidence type="ECO:0000256" key="4">
    <source>
        <dbReference type="NCBIfam" id="TIGR00260"/>
    </source>
</evidence>
<dbReference type="NCBIfam" id="TIGR00260">
    <property type="entry name" value="thrC"/>
    <property type="match status" value="1"/>
</dbReference>
<dbReference type="CDD" id="cd01560">
    <property type="entry name" value="Thr-synth_2"/>
    <property type="match status" value="1"/>
</dbReference>
<dbReference type="PANTHER" id="PTHR43515:SF1">
    <property type="entry name" value="THREONINE SYNTHASE-LIKE 1"/>
    <property type="match status" value="1"/>
</dbReference>
<dbReference type="Proteomes" id="UP000198558">
    <property type="component" value="Unassembled WGS sequence"/>
</dbReference>
<dbReference type="InterPro" id="IPR037158">
    <property type="entry name" value="Thr_synth_N_sf"/>
</dbReference>
<dbReference type="PANTHER" id="PTHR43515">
    <property type="entry name" value="THREONINE SYNTHASE-LIKE 1"/>
    <property type="match status" value="1"/>
</dbReference>
<comment type="cofactor">
    <cofactor evidence="1 5">
        <name>pyridoxal 5'-phosphate</name>
        <dbReference type="ChEBI" id="CHEBI:597326"/>
    </cofactor>
</comment>
<reference evidence="8" key="1">
    <citation type="submission" date="2016-10" db="EMBL/GenBank/DDBJ databases">
        <authorList>
            <person name="Varghese N."/>
            <person name="Submissions S."/>
        </authorList>
    </citation>
    <scope>NUCLEOTIDE SEQUENCE [LARGE SCALE GENOMIC DNA]</scope>
    <source>
        <strain evidence="8">DSM 1551</strain>
    </source>
</reference>
<dbReference type="GO" id="GO:0009088">
    <property type="term" value="P:threonine biosynthetic process"/>
    <property type="evidence" value="ECO:0007669"/>
    <property type="project" value="UniProtKB-UniRule"/>
</dbReference>
<gene>
    <name evidence="7" type="ORF">SAMN04489758_1695</name>
</gene>
<name>A0A1I0HZD5_9FIRM</name>
<dbReference type="GO" id="GO:0005737">
    <property type="term" value="C:cytoplasm"/>
    <property type="evidence" value="ECO:0007669"/>
    <property type="project" value="TreeGrafter"/>
</dbReference>
<evidence type="ECO:0000256" key="1">
    <source>
        <dbReference type="ARBA" id="ARBA00001933"/>
    </source>
</evidence>
<evidence type="ECO:0000313" key="7">
    <source>
        <dbReference type="EMBL" id="SET89497.1"/>
    </source>
</evidence>
<dbReference type="RefSeq" id="WP_092357054.1">
    <property type="nucleotide sequence ID" value="NZ_FOIN01000069.1"/>
</dbReference>
<organism evidence="7 8">
    <name type="scientific">Thomasclavelia cocleata</name>
    <dbReference type="NCBI Taxonomy" id="69824"/>
    <lineage>
        <taxon>Bacteria</taxon>
        <taxon>Bacillati</taxon>
        <taxon>Bacillota</taxon>
        <taxon>Erysipelotrichia</taxon>
        <taxon>Erysipelotrichales</taxon>
        <taxon>Coprobacillaceae</taxon>
        <taxon>Thomasclavelia</taxon>
    </lineage>
</organism>
<evidence type="ECO:0000259" key="6">
    <source>
        <dbReference type="Pfam" id="PF14821"/>
    </source>
</evidence>
<dbReference type="GeneID" id="78289659"/>
<dbReference type="AlphaFoldDB" id="A0A1I0HZD5"/>
<dbReference type="InterPro" id="IPR004450">
    <property type="entry name" value="Thr_synthase-like"/>
</dbReference>
<dbReference type="Gene3D" id="3.40.50.1100">
    <property type="match status" value="2"/>
</dbReference>
<sequence>MEKKYISTRNLQKEINFYQAIVQGIGEDGGLLVPNFDFAKVDLKELFKLNYVDLATEVLSTFVPEDGKTLIHEACLNAYGKGLFPEIVVPVKKAGDVYVAELFHGQTAAFKDMALSLLPYLMTLSLKQLDEQREVMILAATSGDTGKAALEGFKDVEGTCIKVFYPLDGVSAIQQQQMVSQTGNNVKVIGIHGNFDDAQSAVKKAFASEELKSASDKHNVFLSSANSINVGRLIPQIVYYFHSYFELVRNNEINLGDRINFCVPSGNFGNCLAGYFAKLMGLPINKFICASNKNNILTDFFTTGKYDANREFYKTNAPAMDILVSSNLERLVWFMADGDGEKVRGYMDKLNHEGIYEVDEEIFVRIKDQFKAGYLSEDKVLGTIKECFNETGYLLDTHTAIGYGVLKQYQKDTGDNTKTVLLSTASPYKFPESVYQAIYGEELDVYSAINKLNEKTGVPIPKALAGIKEREILHKKAIDKTEIISFIKSEIEAL</sequence>
<dbReference type="Pfam" id="PF24857">
    <property type="entry name" value="THR4_C"/>
    <property type="match status" value="1"/>
</dbReference>
<protein>
    <recommendedName>
        <fullName evidence="4">Threonine synthase</fullName>
        <ecNumber evidence="4">4.2.3.1</ecNumber>
    </recommendedName>
</protein>
<dbReference type="Pfam" id="PF14821">
    <property type="entry name" value="Thr_synth_N"/>
    <property type="match status" value="1"/>
</dbReference>
<dbReference type="InterPro" id="IPR036052">
    <property type="entry name" value="TrpB-like_PALP_sf"/>
</dbReference>
<keyword evidence="8" id="KW-1185">Reference proteome</keyword>
<evidence type="ECO:0000256" key="5">
    <source>
        <dbReference type="PIRSR" id="PIRSR604450-51"/>
    </source>
</evidence>
<dbReference type="InterPro" id="IPR029144">
    <property type="entry name" value="Thr_synth_N"/>
</dbReference>
<evidence type="ECO:0000256" key="3">
    <source>
        <dbReference type="ARBA" id="ARBA00022898"/>
    </source>
</evidence>
<accession>A0A1I0HZD5</accession>
<feature type="modified residue" description="N6-(pyridoxal phosphate)lysine" evidence="5">
    <location>
        <position position="111"/>
    </location>
</feature>
<dbReference type="EMBL" id="FOIN01000069">
    <property type="protein sequence ID" value="SET89497.1"/>
    <property type="molecule type" value="Genomic_DNA"/>
</dbReference>
<proteinExistence type="inferred from homology"/>
<dbReference type="SUPFAM" id="SSF53686">
    <property type="entry name" value="Tryptophan synthase beta subunit-like PLP-dependent enzymes"/>
    <property type="match status" value="1"/>
</dbReference>
<evidence type="ECO:0000313" key="8">
    <source>
        <dbReference type="Proteomes" id="UP000198558"/>
    </source>
</evidence>
<dbReference type="Gene3D" id="3.90.1380.10">
    <property type="entry name" value="Threonine synthase, N-terminal domain"/>
    <property type="match status" value="1"/>
</dbReference>
<evidence type="ECO:0000256" key="2">
    <source>
        <dbReference type="ARBA" id="ARBA00005517"/>
    </source>
</evidence>
<dbReference type="GO" id="GO:0004795">
    <property type="term" value="F:threonine synthase activity"/>
    <property type="evidence" value="ECO:0007669"/>
    <property type="project" value="UniProtKB-UniRule"/>
</dbReference>